<evidence type="ECO:0000313" key="4">
    <source>
        <dbReference type="Proteomes" id="UP000679335"/>
    </source>
</evidence>
<gene>
    <name evidence="3" type="ORF">KKR89_15445</name>
</gene>
<dbReference type="Pfam" id="PF13519">
    <property type="entry name" value="VWA_2"/>
    <property type="match status" value="1"/>
</dbReference>
<dbReference type="PROSITE" id="PS50234">
    <property type="entry name" value="VWFA"/>
    <property type="match status" value="1"/>
</dbReference>
<evidence type="ECO:0000313" key="3">
    <source>
        <dbReference type="EMBL" id="QWC15661.1"/>
    </source>
</evidence>
<evidence type="ECO:0000259" key="2">
    <source>
        <dbReference type="PROSITE" id="PS50234"/>
    </source>
</evidence>
<keyword evidence="1" id="KW-0812">Transmembrane</keyword>
<organism evidence="3 4">
    <name type="scientific">Cellulomonas dongxiuzhuiae</name>
    <dbReference type="NCBI Taxonomy" id="2819979"/>
    <lineage>
        <taxon>Bacteria</taxon>
        <taxon>Bacillati</taxon>
        <taxon>Actinomycetota</taxon>
        <taxon>Actinomycetes</taxon>
        <taxon>Micrococcales</taxon>
        <taxon>Cellulomonadaceae</taxon>
        <taxon>Cellulomonas</taxon>
    </lineage>
</organism>
<dbReference type="InterPro" id="IPR036465">
    <property type="entry name" value="vWFA_dom_sf"/>
</dbReference>
<dbReference type="InterPro" id="IPR002035">
    <property type="entry name" value="VWF_A"/>
</dbReference>
<sequence length="330" mass="34987">MVTREGLEVPWLVPVVLGVVVAALVVGLLVRDRRGTTPVANTDDLRAVPALRAWRVRYRALRVGLALAVAAAAVGAALLAARPVTVQERTRELANRDIVLCLDVSGSMLDYDERVVETFEQLVDGFTGERVALSVFDSTSATVFPLTDDYELVTTQLRTAREAFTDLESDAATDVLRGTAGLEGQASLIGDGVASCAMLFDQYDADRSRSVVLATDNEVWGSPVYSLPDAAALAASRGVVLHALYPDEDRDLGAATAAELRIAAQGTGGTFAAAQDAGAVPAILEQVQAGQLAAMQAEPERVVTDDDDPWVRLLYAAGLGVVLLAWRVRA</sequence>
<feature type="transmembrane region" description="Helical" evidence="1">
    <location>
        <begin position="12"/>
        <end position="30"/>
    </location>
</feature>
<feature type="domain" description="VWFA" evidence="2">
    <location>
        <begin position="97"/>
        <end position="287"/>
    </location>
</feature>
<keyword evidence="1" id="KW-1133">Transmembrane helix</keyword>
<dbReference type="Gene3D" id="3.40.50.410">
    <property type="entry name" value="von Willebrand factor, type A domain"/>
    <property type="match status" value="1"/>
</dbReference>
<name>A0ABX8GJ28_9CELL</name>
<reference evidence="3 4" key="1">
    <citation type="submission" date="2021-05" db="EMBL/GenBank/DDBJ databases">
        <title>Novel species in genus Cellulomonas.</title>
        <authorList>
            <person name="Zhang G."/>
        </authorList>
    </citation>
    <scope>NUCLEOTIDE SEQUENCE [LARGE SCALE GENOMIC DNA]</scope>
    <source>
        <strain evidence="4">zg-ZUI157</strain>
    </source>
</reference>
<keyword evidence="1" id="KW-0472">Membrane</keyword>
<dbReference type="RefSeq" id="WP_208196222.1">
    <property type="nucleotide sequence ID" value="NZ_CP076023.1"/>
</dbReference>
<dbReference type="Proteomes" id="UP000679335">
    <property type="component" value="Chromosome"/>
</dbReference>
<accession>A0ABX8GJ28</accession>
<dbReference type="EMBL" id="CP076023">
    <property type="protein sequence ID" value="QWC15661.1"/>
    <property type="molecule type" value="Genomic_DNA"/>
</dbReference>
<dbReference type="SMART" id="SM00327">
    <property type="entry name" value="VWA"/>
    <property type="match status" value="1"/>
</dbReference>
<keyword evidence="4" id="KW-1185">Reference proteome</keyword>
<feature type="transmembrane region" description="Helical" evidence="1">
    <location>
        <begin position="60"/>
        <end position="81"/>
    </location>
</feature>
<proteinExistence type="predicted"/>
<protein>
    <submittedName>
        <fullName evidence="3">VWA domain-containing protein</fullName>
    </submittedName>
</protein>
<evidence type="ECO:0000256" key="1">
    <source>
        <dbReference type="SAM" id="Phobius"/>
    </source>
</evidence>
<dbReference type="SUPFAM" id="SSF53300">
    <property type="entry name" value="vWA-like"/>
    <property type="match status" value="1"/>
</dbReference>